<dbReference type="PROSITE" id="PS51197">
    <property type="entry name" value="HTH_RRF2_2"/>
    <property type="match status" value="1"/>
</dbReference>
<dbReference type="InterPro" id="IPR036390">
    <property type="entry name" value="WH_DNA-bd_sf"/>
</dbReference>
<protein>
    <submittedName>
        <fullName evidence="2">Rrf2 family protein</fullName>
    </submittedName>
</protein>
<dbReference type="RefSeq" id="WP_184027189.1">
    <property type="nucleotide sequence ID" value="NZ_JACHFN010000004.1"/>
</dbReference>
<dbReference type="PANTHER" id="PTHR33221">
    <property type="entry name" value="WINGED HELIX-TURN-HELIX TRANSCRIPTIONAL REGULATOR, RRF2 FAMILY"/>
    <property type="match status" value="1"/>
</dbReference>
<feature type="region of interest" description="Disordered" evidence="1">
    <location>
        <begin position="134"/>
        <end position="158"/>
    </location>
</feature>
<feature type="compositionally biased region" description="Low complexity" evidence="1">
    <location>
        <begin position="134"/>
        <end position="149"/>
    </location>
</feature>
<accession>A0A7W8GE92</accession>
<dbReference type="SUPFAM" id="SSF46785">
    <property type="entry name" value="Winged helix' DNA-binding domain"/>
    <property type="match status" value="1"/>
</dbReference>
<dbReference type="PANTHER" id="PTHR33221:SF13">
    <property type="entry name" value="TRANSCRIPTIONAL REGULATOR-RELATED"/>
    <property type="match status" value="1"/>
</dbReference>
<gene>
    <name evidence="2" type="ORF">HNQ09_001393</name>
</gene>
<dbReference type="InterPro" id="IPR011991">
    <property type="entry name" value="ArsR-like_HTH"/>
</dbReference>
<organism evidence="2 3">
    <name type="scientific">Deinococcus budaensis</name>
    <dbReference type="NCBI Taxonomy" id="1665626"/>
    <lineage>
        <taxon>Bacteria</taxon>
        <taxon>Thermotogati</taxon>
        <taxon>Deinococcota</taxon>
        <taxon>Deinococci</taxon>
        <taxon>Deinococcales</taxon>
        <taxon>Deinococcaceae</taxon>
        <taxon>Deinococcus</taxon>
    </lineage>
</organism>
<dbReference type="InterPro" id="IPR036388">
    <property type="entry name" value="WH-like_DNA-bd_sf"/>
</dbReference>
<comment type="caution">
    <text evidence="2">The sequence shown here is derived from an EMBL/GenBank/DDBJ whole genome shotgun (WGS) entry which is preliminary data.</text>
</comment>
<dbReference type="InterPro" id="IPR000944">
    <property type="entry name" value="Tscrpt_reg_Rrf2"/>
</dbReference>
<evidence type="ECO:0000256" key="1">
    <source>
        <dbReference type="SAM" id="MobiDB-lite"/>
    </source>
</evidence>
<reference evidence="2 3" key="1">
    <citation type="submission" date="2020-08" db="EMBL/GenBank/DDBJ databases">
        <title>Genomic Encyclopedia of Type Strains, Phase IV (KMG-IV): sequencing the most valuable type-strain genomes for metagenomic binning, comparative biology and taxonomic classification.</title>
        <authorList>
            <person name="Goeker M."/>
        </authorList>
    </citation>
    <scope>NUCLEOTIDE SEQUENCE [LARGE SCALE GENOMIC DNA]</scope>
    <source>
        <strain evidence="2 3">DSM 101791</strain>
    </source>
</reference>
<dbReference type="InterPro" id="IPR030489">
    <property type="entry name" value="TR_Rrf2-type_CS"/>
</dbReference>
<dbReference type="GO" id="GO:0005829">
    <property type="term" value="C:cytosol"/>
    <property type="evidence" value="ECO:0007669"/>
    <property type="project" value="TreeGrafter"/>
</dbReference>
<evidence type="ECO:0000313" key="2">
    <source>
        <dbReference type="EMBL" id="MBB5233955.1"/>
    </source>
</evidence>
<dbReference type="EMBL" id="JACHFN010000004">
    <property type="protein sequence ID" value="MBB5233955.1"/>
    <property type="molecule type" value="Genomic_DNA"/>
</dbReference>
<dbReference type="AlphaFoldDB" id="A0A7W8GE92"/>
<dbReference type="NCBIfam" id="TIGR00738">
    <property type="entry name" value="rrf2_super"/>
    <property type="match status" value="1"/>
</dbReference>
<dbReference type="PROSITE" id="PS01332">
    <property type="entry name" value="HTH_RRF2_1"/>
    <property type="match status" value="1"/>
</dbReference>
<dbReference type="Pfam" id="PF02082">
    <property type="entry name" value="Rrf2"/>
    <property type="match status" value="1"/>
</dbReference>
<dbReference type="Proteomes" id="UP000525389">
    <property type="component" value="Unassembled WGS sequence"/>
</dbReference>
<sequence>MFSQTTEYALRAVVTLAGAADRPLTTAEIAERTQVPPGYLSKVLQTLGRAGLIQASRGLRGGYRLSRPAHAIPMLEVVNAVGPLGRVRECPLGLPQHTALCPLHRQIDDAVAHIERQLASKTLHDMIDPALTVPGAPGTGTPDPAPGLLARALEPSAP</sequence>
<evidence type="ECO:0000313" key="3">
    <source>
        <dbReference type="Proteomes" id="UP000525389"/>
    </source>
</evidence>
<proteinExistence type="predicted"/>
<dbReference type="GO" id="GO:0003700">
    <property type="term" value="F:DNA-binding transcription factor activity"/>
    <property type="evidence" value="ECO:0007669"/>
    <property type="project" value="TreeGrafter"/>
</dbReference>
<name>A0A7W8GE92_9DEIO</name>
<keyword evidence="3" id="KW-1185">Reference proteome</keyword>
<dbReference type="Gene3D" id="1.10.10.10">
    <property type="entry name" value="Winged helix-like DNA-binding domain superfamily/Winged helix DNA-binding domain"/>
    <property type="match status" value="1"/>
</dbReference>
<dbReference type="CDD" id="cd00090">
    <property type="entry name" value="HTH_ARSR"/>
    <property type="match status" value="1"/>
</dbReference>